<feature type="chain" id="PRO_5042186799" evidence="1">
    <location>
        <begin position="28"/>
        <end position="326"/>
    </location>
</feature>
<feature type="domain" description="SsuA/THI5-like" evidence="2">
    <location>
        <begin position="64"/>
        <end position="262"/>
    </location>
</feature>
<evidence type="ECO:0000313" key="4">
    <source>
        <dbReference type="Proteomes" id="UP001182303"/>
    </source>
</evidence>
<dbReference type="RefSeq" id="WP_310943847.1">
    <property type="nucleotide sequence ID" value="NZ_JARUIS010000016.1"/>
</dbReference>
<dbReference type="Proteomes" id="UP001182303">
    <property type="component" value="Unassembled WGS sequence"/>
</dbReference>
<evidence type="ECO:0000256" key="1">
    <source>
        <dbReference type="SAM" id="SignalP"/>
    </source>
</evidence>
<name>A0AAE4JWJ9_CLOSG</name>
<dbReference type="PANTHER" id="PTHR30024:SF46">
    <property type="entry name" value="ABC TRANSPORTER, SUBSTRATE-BINDING LIPOPROTEIN"/>
    <property type="match status" value="1"/>
</dbReference>
<dbReference type="SUPFAM" id="SSF53850">
    <property type="entry name" value="Periplasmic binding protein-like II"/>
    <property type="match status" value="1"/>
</dbReference>
<comment type="caution">
    <text evidence="3">The sequence shown here is derived from an EMBL/GenBank/DDBJ whole genome shotgun (WGS) entry which is preliminary data.</text>
</comment>
<feature type="signal peptide" evidence="1">
    <location>
        <begin position="1"/>
        <end position="27"/>
    </location>
</feature>
<dbReference type="AlphaFoldDB" id="A0AAE4JWJ9"/>
<protein>
    <submittedName>
        <fullName evidence="3">ABC transporter substrate-binding protein</fullName>
    </submittedName>
</protein>
<dbReference type="InterPro" id="IPR027024">
    <property type="entry name" value="UCP027386_ABC_sbc_TM0202"/>
</dbReference>
<reference evidence="3" key="1">
    <citation type="submission" date="2023-04" db="EMBL/GenBank/DDBJ databases">
        <title>Assessment of the microbiological origin of a defect in Grana Padano cheese.</title>
        <authorList>
            <person name="Zago M."/>
            <person name="Rossetti L."/>
            <person name="Bonvini B."/>
            <person name="Carminati D."/>
            <person name="Giraffa G."/>
        </authorList>
    </citation>
    <scope>NUCLEOTIDE SEQUENCE</scope>
    <source>
        <strain evidence="3">4990</strain>
    </source>
</reference>
<evidence type="ECO:0000313" key="3">
    <source>
        <dbReference type="EMBL" id="MDS1004162.1"/>
    </source>
</evidence>
<accession>A0AAE4JWJ9</accession>
<dbReference type="PROSITE" id="PS51257">
    <property type="entry name" value="PROKAR_LIPOPROTEIN"/>
    <property type="match status" value="1"/>
</dbReference>
<dbReference type="InterPro" id="IPR015168">
    <property type="entry name" value="SsuA/THI5"/>
</dbReference>
<proteinExistence type="predicted"/>
<dbReference type="EMBL" id="JARUIS010000016">
    <property type="protein sequence ID" value="MDS1004162.1"/>
    <property type="molecule type" value="Genomic_DNA"/>
</dbReference>
<dbReference type="PANTHER" id="PTHR30024">
    <property type="entry name" value="ALIPHATIC SULFONATES-BINDING PROTEIN-RELATED"/>
    <property type="match status" value="1"/>
</dbReference>
<evidence type="ECO:0000259" key="2">
    <source>
        <dbReference type="Pfam" id="PF09084"/>
    </source>
</evidence>
<dbReference type="PIRSF" id="PIRSF027386">
    <property type="entry name" value="UCP027386_ABC_sbc_TM0202"/>
    <property type="match status" value="1"/>
</dbReference>
<dbReference type="Gene3D" id="3.40.190.10">
    <property type="entry name" value="Periplasmic binding protein-like II"/>
    <property type="match status" value="2"/>
</dbReference>
<sequence length="326" mass="36869">MKKNSCFMILLAICLFLVGCGNTSSQKQDSKKEIVINIGAPKAPPTLPILRMIDQNVLGDNVKINLEFWNTPEQVIAMTQDGKHDMFALPLTVAAKLYNKKANIKLTNVNTWGVTYFVSSDKNIKNWSDLKGKMVYVPLKSSPPDIMTQYFMESNNLKVGKDVQIKYSSTQEIGQLLKASKIENAVNIEPQVTASLMGNKNLEIKFNYNEEWKKIKGKDKNIPNAGMGATAKFIEDNPEVVKNFEKEYEKALKWVLKNPKDAAKLAETKLGLKKEIVEKAIPNFGLEYKNSRNAKEDLKSFYELLYKFDLKTIGGKVPSEDFYYGK</sequence>
<gene>
    <name evidence="3" type="ORF">P9J83_11735</name>
</gene>
<organism evidence="3 4">
    <name type="scientific">Clostridium sporogenes</name>
    <dbReference type="NCBI Taxonomy" id="1509"/>
    <lineage>
        <taxon>Bacteria</taxon>
        <taxon>Bacillati</taxon>
        <taxon>Bacillota</taxon>
        <taxon>Clostridia</taxon>
        <taxon>Eubacteriales</taxon>
        <taxon>Clostridiaceae</taxon>
        <taxon>Clostridium</taxon>
    </lineage>
</organism>
<dbReference type="Pfam" id="PF09084">
    <property type="entry name" value="NMT1"/>
    <property type="match status" value="1"/>
</dbReference>
<keyword evidence="1" id="KW-0732">Signal</keyword>